<feature type="compositionally biased region" description="Basic residues" evidence="4">
    <location>
        <begin position="268"/>
        <end position="281"/>
    </location>
</feature>
<feature type="domain" description="ABC transporter" evidence="5">
    <location>
        <begin position="187"/>
        <end position="255"/>
    </location>
</feature>
<sequence>MRRRVEETLDLLGIADLRDRPLRDLSGGQQQRVAIGSALTAHPRVLVLDEPTSALDPTGAEEVLAALTRLVHDLGMTVLLAEHRLERVLQHADRLVHVGADGRVRDGDPAVLARDADVAPPVVHLGRWAGWQPLPLSVRDARRAAGPLRSALDDAPPAPRRAAPTTEPVLAADAVVVRHGDVTAVAGVDLALRDGEVTALMGRNGAGKSSLLWALQGSGRRTGGRVQVSGDDPARLGAARRRALVGLVPQQPSDLLYLDTVAAEPRPGRPRRRPPIGHGRRAAAAGARGRRPGGAPPRPVRGPAAVPRARGAG</sequence>
<dbReference type="Proteomes" id="UP001157017">
    <property type="component" value="Unassembled WGS sequence"/>
</dbReference>
<dbReference type="InterPro" id="IPR003439">
    <property type="entry name" value="ABC_transporter-like_ATP-bd"/>
</dbReference>
<proteinExistence type="inferred from homology"/>
<reference evidence="7" key="1">
    <citation type="journal article" date="2019" name="Int. J. Syst. Evol. Microbiol.">
        <title>The Global Catalogue of Microorganisms (GCM) 10K type strain sequencing project: providing services to taxonomists for standard genome sequencing and annotation.</title>
        <authorList>
            <consortium name="The Broad Institute Genomics Platform"/>
            <consortium name="The Broad Institute Genome Sequencing Center for Infectious Disease"/>
            <person name="Wu L."/>
            <person name="Ma J."/>
        </authorList>
    </citation>
    <scope>NUCLEOTIDE SEQUENCE [LARGE SCALE GENOMIC DNA]</scope>
    <source>
        <strain evidence="7">NBRC 108730</strain>
    </source>
</reference>
<dbReference type="Pfam" id="PF00005">
    <property type="entry name" value="ABC_tran"/>
    <property type="match status" value="2"/>
</dbReference>
<keyword evidence="7" id="KW-1185">Reference proteome</keyword>
<dbReference type="Gene3D" id="3.40.50.300">
    <property type="entry name" value="P-loop containing nucleotide triphosphate hydrolases"/>
    <property type="match status" value="2"/>
</dbReference>
<accession>A0ABQ6JL79</accession>
<dbReference type="EMBL" id="BSUZ01000001">
    <property type="protein sequence ID" value="GMA89025.1"/>
    <property type="molecule type" value="Genomic_DNA"/>
</dbReference>
<feature type="region of interest" description="Disordered" evidence="4">
    <location>
        <begin position="262"/>
        <end position="313"/>
    </location>
</feature>
<dbReference type="SUPFAM" id="SSF52540">
    <property type="entry name" value="P-loop containing nucleoside triphosphate hydrolases"/>
    <property type="match status" value="2"/>
</dbReference>
<protein>
    <recommendedName>
        <fullName evidence="5">ABC transporter domain-containing protein</fullName>
    </recommendedName>
</protein>
<evidence type="ECO:0000259" key="5">
    <source>
        <dbReference type="Pfam" id="PF00005"/>
    </source>
</evidence>
<evidence type="ECO:0000313" key="6">
    <source>
        <dbReference type="EMBL" id="GMA89025.1"/>
    </source>
</evidence>
<evidence type="ECO:0000256" key="4">
    <source>
        <dbReference type="SAM" id="MobiDB-lite"/>
    </source>
</evidence>
<name>A0ABQ6JL79_9ACTN</name>
<evidence type="ECO:0000256" key="3">
    <source>
        <dbReference type="ARBA" id="ARBA00022970"/>
    </source>
</evidence>
<dbReference type="InterPro" id="IPR027417">
    <property type="entry name" value="P-loop_NTPase"/>
</dbReference>
<keyword evidence="2" id="KW-0813">Transport</keyword>
<feature type="compositionally biased region" description="Low complexity" evidence="4">
    <location>
        <begin position="301"/>
        <end position="313"/>
    </location>
</feature>
<dbReference type="PANTHER" id="PTHR43820:SF4">
    <property type="entry name" value="HIGH-AFFINITY BRANCHED-CHAIN AMINO ACID TRANSPORT ATP-BINDING PROTEIN LIVF"/>
    <property type="match status" value="1"/>
</dbReference>
<dbReference type="PANTHER" id="PTHR43820">
    <property type="entry name" value="HIGH-AFFINITY BRANCHED-CHAIN AMINO ACID TRANSPORT ATP-BINDING PROTEIN LIVF"/>
    <property type="match status" value="1"/>
</dbReference>
<keyword evidence="3" id="KW-0029">Amino-acid transport</keyword>
<gene>
    <name evidence="6" type="ORF">GCM10025868_42750</name>
</gene>
<comment type="caution">
    <text evidence="6">The sequence shown here is derived from an EMBL/GenBank/DDBJ whole genome shotgun (WGS) entry which is preliminary data.</text>
</comment>
<feature type="domain" description="ABC transporter" evidence="5">
    <location>
        <begin position="2"/>
        <end position="53"/>
    </location>
</feature>
<organism evidence="6 7">
    <name type="scientific">Angustibacter aerolatus</name>
    <dbReference type="NCBI Taxonomy" id="1162965"/>
    <lineage>
        <taxon>Bacteria</taxon>
        <taxon>Bacillati</taxon>
        <taxon>Actinomycetota</taxon>
        <taxon>Actinomycetes</taxon>
        <taxon>Kineosporiales</taxon>
        <taxon>Kineosporiaceae</taxon>
    </lineage>
</organism>
<evidence type="ECO:0000313" key="7">
    <source>
        <dbReference type="Proteomes" id="UP001157017"/>
    </source>
</evidence>
<evidence type="ECO:0000256" key="1">
    <source>
        <dbReference type="ARBA" id="ARBA00005417"/>
    </source>
</evidence>
<evidence type="ECO:0000256" key="2">
    <source>
        <dbReference type="ARBA" id="ARBA00022448"/>
    </source>
</evidence>
<comment type="similarity">
    <text evidence="1">Belongs to the ABC transporter superfamily.</text>
</comment>
<dbReference type="InterPro" id="IPR052156">
    <property type="entry name" value="BCAA_Transport_ATP-bd_LivF"/>
</dbReference>